<dbReference type="EMBL" id="JAEDAH010000105">
    <property type="protein sequence ID" value="MCA6065402.1"/>
    <property type="molecule type" value="Genomic_DNA"/>
</dbReference>
<keyword evidence="1" id="KW-1133">Transmembrane helix</keyword>
<accession>A0ABS7ZW65</accession>
<keyword evidence="3" id="KW-1185">Reference proteome</keyword>
<keyword evidence="1" id="KW-0472">Membrane</keyword>
<feature type="transmembrane region" description="Helical" evidence="1">
    <location>
        <begin position="150"/>
        <end position="170"/>
    </location>
</feature>
<reference evidence="2 3" key="1">
    <citation type="submission" date="2020-12" db="EMBL/GenBank/DDBJ databases">
        <title>Novel Thalassolituus-related marine hydrocarbonoclastic bacteria mediated algae-derived hydrocarbons mineralization in twilight zone of the northern South China Sea.</title>
        <authorList>
            <person name="Dong C."/>
        </authorList>
    </citation>
    <scope>NUCLEOTIDE SEQUENCE [LARGE SCALE GENOMIC DNA]</scope>
    <source>
        <strain evidence="2 3">IMCC1826</strain>
    </source>
</reference>
<protein>
    <submittedName>
        <fullName evidence="2">DUF4400 domain-containing protein</fullName>
    </submittedName>
</protein>
<feature type="transmembrane region" description="Helical" evidence="1">
    <location>
        <begin position="176"/>
        <end position="193"/>
    </location>
</feature>
<keyword evidence="1" id="KW-0812">Transmembrane</keyword>
<evidence type="ECO:0000256" key="1">
    <source>
        <dbReference type="SAM" id="Phobius"/>
    </source>
</evidence>
<dbReference type="Proteomes" id="UP000714380">
    <property type="component" value="Unassembled WGS sequence"/>
</dbReference>
<dbReference type="RefSeq" id="WP_225677303.1">
    <property type="nucleotide sequence ID" value="NZ_JAEDAH010000105.1"/>
</dbReference>
<comment type="caution">
    <text evidence="2">The sequence shown here is derived from an EMBL/GenBank/DDBJ whole genome shotgun (WGS) entry which is preliminary data.</text>
</comment>
<proteinExistence type="predicted"/>
<name>A0ABS7ZW65_9GAMM</name>
<dbReference type="Pfam" id="PF14348">
    <property type="entry name" value="DtrJ-like"/>
    <property type="match status" value="1"/>
</dbReference>
<feature type="transmembrane region" description="Helical" evidence="1">
    <location>
        <begin position="102"/>
        <end position="129"/>
    </location>
</feature>
<evidence type="ECO:0000313" key="3">
    <source>
        <dbReference type="Proteomes" id="UP000714380"/>
    </source>
</evidence>
<organism evidence="2 3">
    <name type="scientific">Thalassolituus marinus</name>
    <dbReference type="NCBI Taxonomy" id="671053"/>
    <lineage>
        <taxon>Bacteria</taxon>
        <taxon>Pseudomonadati</taxon>
        <taxon>Pseudomonadota</taxon>
        <taxon>Gammaproteobacteria</taxon>
        <taxon>Oceanospirillales</taxon>
        <taxon>Oceanospirillaceae</taxon>
        <taxon>Thalassolituus</taxon>
    </lineage>
</organism>
<gene>
    <name evidence="2" type="ORF">I9W95_17530</name>
</gene>
<dbReference type="InterPro" id="IPR022266">
    <property type="entry name" value="DtrJ-like"/>
</dbReference>
<evidence type="ECO:0000313" key="2">
    <source>
        <dbReference type="EMBL" id="MCA6065402.1"/>
    </source>
</evidence>
<sequence length="197" mass="22773">MFKRHLIFWVIATVLFMVTTTIWGKSVVVEQVVKEQSMVLSSMGESASGKIRDRTNETYLFCCNWLADLTRTMFLPPEKDKQGLWDKINKTHEAFWVSVYQVIYRVFVIGEWLLVFWVVFIASFFQGLVRREISVANTAWSSPIRYHLGLHYSLFCFGTLINLLVCPWALHPYVSVGLLTAFSVVAYFIAANIQQKV</sequence>